<accession>A0A2R6WVL7</accession>
<proteinExistence type="predicted"/>
<dbReference type="EMBL" id="KZ772726">
    <property type="protein sequence ID" value="PTQ37901.1"/>
    <property type="molecule type" value="Genomic_DNA"/>
</dbReference>
<organism evidence="1 2">
    <name type="scientific">Marchantia polymorpha</name>
    <name type="common">Common liverwort</name>
    <name type="synonym">Marchantia aquatica</name>
    <dbReference type="NCBI Taxonomy" id="3197"/>
    <lineage>
        <taxon>Eukaryota</taxon>
        <taxon>Viridiplantae</taxon>
        <taxon>Streptophyta</taxon>
        <taxon>Embryophyta</taxon>
        <taxon>Marchantiophyta</taxon>
        <taxon>Marchantiopsida</taxon>
        <taxon>Marchantiidae</taxon>
        <taxon>Marchantiales</taxon>
        <taxon>Marchantiaceae</taxon>
        <taxon>Marchantia</taxon>
    </lineage>
</organism>
<dbReference type="Proteomes" id="UP000244005">
    <property type="component" value="Unassembled WGS sequence"/>
</dbReference>
<dbReference type="AlphaFoldDB" id="A0A2R6WVL7"/>
<dbReference type="Gramene" id="Mp4g15530.1">
    <property type="protein sequence ID" value="Mp4g15530.1.cds1"/>
    <property type="gene ID" value="Mp4g15530"/>
</dbReference>
<sequence length="72" mass="8509">MTIVQSFLLLPVCTRYWYRIYSLHFLLYTVLDRRFYSCGRLDDSSVPAHNHESYKHKVGLPLFACSQIPELV</sequence>
<protein>
    <submittedName>
        <fullName evidence="1">Uncharacterized protein</fullName>
    </submittedName>
</protein>
<evidence type="ECO:0000313" key="1">
    <source>
        <dbReference type="EMBL" id="PTQ37901.1"/>
    </source>
</evidence>
<gene>
    <name evidence="1" type="ORF">MARPO_0054s0018</name>
</gene>
<evidence type="ECO:0000313" key="2">
    <source>
        <dbReference type="Proteomes" id="UP000244005"/>
    </source>
</evidence>
<name>A0A2R6WVL7_MARPO</name>
<keyword evidence="2" id="KW-1185">Reference proteome</keyword>
<reference evidence="2" key="1">
    <citation type="journal article" date="2017" name="Cell">
        <title>Insights into land plant evolution garnered from the Marchantia polymorpha genome.</title>
        <authorList>
            <person name="Bowman J.L."/>
            <person name="Kohchi T."/>
            <person name="Yamato K.T."/>
            <person name="Jenkins J."/>
            <person name="Shu S."/>
            <person name="Ishizaki K."/>
            <person name="Yamaoka S."/>
            <person name="Nishihama R."/>
            <person name="Nakamura Y."/>
            <person name="Berger F."/>
            <person name="Adam C."/>
            <person name="Aki S.S."/>
            <person name="Althoff F."/>
            <person name="Araki T."/>
            <person name="Arteaga-Vazquez M.A."/>
            <person name="Balasubrmanian S."/>
            <person name="Barry K."/>
            <person name="Bauer D."/>
            <person name="Boehm C.R."/>
            <person name="Briginshaw L."/>
            <person name="Caballero-Perez J."/>
            <person name="Catarino B."/>
            <person name="Chen F."/>
            <person name="Chiyoda S."/>
            <person name="Chovatia M."/>
            <person name="Davies K.M."/>
            <person name="Delmans M."/>
            <person name="Demura T."/>
            <person name="Dierschke T."/>
            <person name="Dolan L."/>
            <person name="Dorantes-Acosta A.E."/>
            <person name="Eklund D.M."/>
            <person name="Florent S.N."/>
            <person name="Flores-Sandoval E."/>
            <person name="Fujiyama A."/>
            <person name="Fukuzawa H."/>
            <person name="Galik B."/>
            <person name="Grimanelli D."/>
            <person name="Grimwood J."/>
            <person name="Grossniklaus U."/>
            <person name="Hamada T."/>
            <person name="Haseloff J."/>
            <person name="Hetherington A.J."/>
            <person name="Higo A."/>
            <person name="Hirakawa Y."/>
            <person name="Hundley H.N."/>
            <person name="Ikeda Y."/>
            <person name="Inoue K."/>
            <person name="Inoue S.I."/>
            <person name="Ishida S."/>
            <person name="Jia Q."/>
            <person name="Kakita M."/>
            <person name="Kanazawa T."/>
            <person name="Kawai Y."/>
            <person name="Kawashima T."/>
            <person name="Kennedy M."/>
            <person name="Kinose K."/>
            <person name="Kinoshita T."/>
            <person name="Kohara Y."/>
            <person name="Koide E."/>
            <person name="Komatsu K."/>
            <person name="Kopischke S."/>
            <person name="Kubo M."/>
            <person name="Kyozuka J."/>
            <person name="Lagercrantz U."/>
            <person name="Lin S.S."/>
            <person name="Lindquist E."/>
            <person name="Lipzen A.M."/>
            <person name="Lu C.W."/>
            <person name="De Luna E."/>
            <person name="Martienssen R.A."/>
            <person name="Minamino N."/>
            <person name="Mizutani M."/>
            <person name="Mizutani M."/>
            <person name="Mochizuki N."/>
            <person name="Monte I."/>
            <person name="Mosher R."/>
            <person name="Nagasaki H."/>
            <person name="Nakagami H."/>
            <person name="Naramoto S."/>
            <person name="Nishitani K."/>
            <person name="Ohtani M."/>
            <person name="Okamoto T."/>
            <person name="Okumura M."/>
            <person name="Phillips J."/>
            <person name="Pollak B."/>
            <person name="Reinders A."/>
            <person name="Rovekamp M."/>
            <person name="Sano R."/>
            <person name="Sawa S."/>
            <person name="Schmid M.W."/>
            <person name="Shirakawa M."/>
            <person name="Solano R."/>
            <person name="Spunde A."/>
            <person name="Suetsugu N."/>
            <person name="Sugano S."/>
            <person name="Sugiyama A."/>
            <person name="Sun R."/>
            <person name="Suzuki Y."/>
            <person name="Takenaka M."/>
            <person name="Takezawa D."/>
            <person name="Tomogane H."/>
            <person name="Tsuzuki M."/>
            <person name="Ueda T."/>
            <person name="Umeda M."/>
            <person name="Ward J.M."/>
            <person name="Watanabe Y."/>
            <person name="Yazaki K."/>
            <person name="Yokoyama R."/>
            <person name="Yoshitake Y."/>
            <person name="Yotsui I."/>
            <person name="Zachgo S."/>
            <person name="Schmutz J."/>
        </authorList>
    </citation>
    <scope>NUCLEOTIDE SEQUENCE [LARGE SCALE GENOMIC DNA]</scope>
    <source>
        <strain evidence="2">Tak-1</strain>
    </source>
</reference>